<keyword evidence="2" id="KW-0378">Hydrolase</keyword>
<protein>
    <recommendedName>
        <fullName evidence="5">Xyloglucan-specific endo-beta-1,4-glucanase A</fullName>
    </recommendedName>
</protein>
<evidence type="ECO:0000256" key="1">
    <source>
        <dbReference type="ARBA" id="ARBA00005519"/>
    </source>
</evidence>
<proteinExistence type="inferred from homology"/>
<dbReference type="InterPro" id="IPR013319">
    <property type="entry name" value="GH11/12"/>
</dbReference>
<evidence type="ECO:0008006" key="5">
    <source>
        <dbReference type="Google" id="ProtNLM"/>
    </source>
</evidence>
<dbReference type="Proteomes" id="UP000309340">
    <property type="component" value="Unassembled WGS sequence"/>
</dbReference>
<dbReference type="Gene3D" id="2.60.120.180">
    <property type="match status" value="1"/>
</dbReference>
<dbReference type="OrthoDB" id="95118at2759"/>
<reference evidence="3 4" key="1">
    <citation type="submission" date="2017-03" db="EMBL/GenBank/DDBJ databases">
        <title>Genomes of endolithic fungi from Antarctica.</title>
        <authorList>
            <person name="Coleine C."/>
            <person name="Masonjones S."/>
            <person name="Stajich J.E."/>
        </authorList>
    </citation>
    <scope>NUCLEOTIDE SEQUENCE [LARGE SCALE GENOMIC DNA]</scope>
    <source>
        <strain evidence="3 4">CCFEE 5184</strain>
    </source>
</reference>
<evidence type="ECO:0000313" key="3">
    <source>
        <dbReference type="EMBL" id="TKA70308.1"/>
    </source>
</evidence>
<keyword evidence="2" id="KW-0326">Glycosidase</keyword>
<sequence>MDTERRNSDAGWWNFTIQKDIDSPSHETLSGLVAAAPTKTVEKRADSCGQYASVATGAYTIYNDLWGESGATSGSGCIGVNSLSGSTVKWHSTWSWTGGSGVKSYPNAVVSLKPTQLKDITSMKSSFDWSYTGTSLVADVAYDMFTAASASGSSEYEIMVWLAAIGGAGPISSSYGSNGKPTAVGSTTIGGHTFNLYKGPNGATTVYSFVPTAEITSFSGDIKAFFTYLVKAGDISNTQYLTSVGAGTEPTSGKNAKFTVSAYSMKIAT</sequence>
<dbReference type="AlphaFoldDB" id="A0A4U0X545"/>
<name>A0A4U0X545_9PEZI</name>
<accession>A0A4U0X545</accession>
<keyword evidence="4" id="KW-1185">Reference proteome</keyword>
<dbReference type="STRING" id="329884.A0A4U0X545"/>
<comment type="similarity">
    <text evidence="1 2">Belongs to the glycosyl hydrolase 12 (cellulase H) family.</text>
</comment>
<dbReference type="GO" id="GO:0000272">
    <property type="term" value="P:polysaccharide catabolic process"/>
    <property type="evidence" value="ECO:0007669"/>
    <property type="project" value="UniProtKB-KW"/>
</dbReference>
<dbReference type="PANTHER" id="PTHR34002:SF9">
    <property type="entry name" value="XYLOGLUCAN-SPECIFIC ENDO-BETA-1,4-GLUCANASE A"/>
    <property type="match status" value="1"/>
</dbReference>
<dbReference type="PANTHER" id="PTHR34002">
    <property type="entry name" value="BLR1656 PROTEIN"/>
    <property type="match status" value="1"/>
</dbReference>
<organism evidence="3 4">
    <name type="scientific">Friedmanniomyces simplex</name>
    <dbReference type="NCBI Taxonomy" id="329884"/>
    <lineage>
        <taxon>Eukaryota</taxon>
        <taxon>Fungi</taxon>
        <taxon>Dikarya</taxon>
        <taxon>Ascomycota</taxon>
        <taxon>Pezizomycotina</taxon>
        <taxon>Dothideomycetes</taxon>
        <taxon>Dothideomycetidae</taxon>
        <taxon>Mycosphaerellales</taxon>
        <taxon>Teratosphaeriaceae</taxon>
        <taxon>Friedmanniomyces</taxon>
    </lineage>
</organism>
<evidence type="ECO:0000313" key="4">
    <source>
        <dbReference type="Proteomes" id="UP000309340"/>
    </source>
</evidence>
<dbReference type="SUPFAM" id="SSF49899">
    <property type="entry name" value="Concanavalin A-like lectins/glucanases"/>
    <property type="match status" value="1"/>
</dbReference>
<dbReference type="GO" id="GO:0008810">
    <property type="term" value="F:cellulase activity"/>
    <property type="evidence" value="ECO:0007669"/>
    <property type="project" value="InterPro"/>
</dbReference>
<keyword evidence="2" id="KW-0624">Polysaccharide degradation</keyword>
<comment type="caution">
    <text evidence="3">The sequence shown here is derived from an EMBL/GenBank/DDBJ whole genome shotgun (WGS) entry which is preliminary data.</text>
</comment>
<dbReference type="InterPro" id="IPR013320">
    <property type="entry name" value="ConA-like_dom_sf"/>
</dbReference>
<dbReference type="Pfam" id="PF01670">
    <property type="entry name" value="Glyco_hydro_12"/>
    <property type="match status" value="1"/>
</dbReference>
<gene>
    <name evidence="3" type="ORF">B0A55_08204</name>
</gene>
<dbReference type="EMBL" id="NAJQ01000402">
    <property type="protein sequence ID" value="TKA70308.1"/>
    <property type="molecule type" value="Genomic_DNA"/>
</dbReference>
<evidence type="ECO:0000256" key="2">
    <source>
        <dbReference type="RuleBase" id="RU361163"/>
    </source>
</evidence>
<dbReference type="InterPro" id="IPR002594">
    <property type="entry name" value="GH12"/>
</dbReference>
<keyword evidence="2" id="KW-0119">Carbohydrate metabolism</keyword>